<name>A0A1H6RSU8_9LACT</name>
<keyword evidence="5" id="KW-1185">Reference proteome</keyword>
<feature type="transmembrane region" description="Helical" evidence="3">
    <location>
        <begin position="32"/>
        <end position="53"/>
    </location>
</feature>
<dbReference type="RefSeq" id="WP_091632631.1">
    <property type="nucleotide sequence ID" value="NZ_FNYW01000003.1"/>
</dbReference>
<dbReference type="InterPro" id="IPR012902">
    <property type="entry name" value="N_methyl_site"/>
</dbReference>
<accession>A0A1H6RSU8</accession>
<dbReference type="Pfam" id="PF07963">
    <property type="entry name" value="N_methyl"/>
    <property type="match status" value="1"/>
</dbReference>
<dbReference type="STRING" id="1130080.SAMN04488113_10333"/>
<dbReference type="GO" id="GO:0030420">
    <property type="term" value="P:establishment of competence for transformation"/>
    <property type="evidence" value="ECO:0007669"/>
    <property type="project" value="UniProtKB-KW"/>
</dbReference>
<evidence type="ECO:0000313" key="4">
    <source>
        <dbReference type="EMBL" id="SEI55627.1"/>
    </source>
</evidence>
<reference evidence="5" key="1">
    <citation type="submission" date="2016-10" db="EMBL/GenBank/DDBJ databases">
        <authorList>
            <person name="Varghese N."/>
            <person name="Submissions S."/>
        </authorList>
    </citation>
    <scope>NUCLEOTIDE SEQUENCE [LARGE SCALE GENOMIC DNA]</scope>
    <source>
        <strain evidence="5">DSM 25751</strain>
    </source>
</reference>
<evidence type="ECO:0000256" key="1">
    <source>
        <dbReference type="ARBA" id="ARBA00004241"/>
    </source>
</evidence>
<dbReference type="Proteomes" id="UP000198564">
    <property type="component" value="Unassembled WGS sequence"/>
</dbReference>
<gene>
    <name evidence="4" type="ORF">SAMN04488113_10333</name>
</gene>
<dbReference type="NCBIfam" id="TIGR02532">
    <property type="entry name" value="IV_pilin_GFxxxE"/>
    <property type="match status" value="1"/>
</dbReference>
<keyword evidence="3" id="KW-0812">Transmembrane</keyword>
<keyword evidence="3" id="KW-0472">Membrane</keyword>
<protein>
    <submittedName>
        <fullName evidence="4">Prepilin-type N-terminal cleavage/methylation domain-containing protein</fullName>
    </submittedName>
</protein>
<dbReference type="OrthoDB" id="2968679at2"/>
<evidence type="ECO:0000256" key="3">
    <source>
        <dbReference type="SAM" id="Phobius"/>
    </source>
</evidence>
<proteinExistence type="predicted"/>
<organism evidence="4 5">
    <name type="scientific">Alkalibacterium gilvum</name>
    <dbReference type="NCBI Taxonomy" id="1130080"/>
    <lineage>
        <taxon>Bacteria</taxon>
        <taxon>Bacillati</taxon>
        <taxon>Bacillota</taxon>
        <taxon>Bacilli</taxon>
        <taxon>Lactobacillales</taxon>
        <taxon>Carnobacteriaceae</taxon>
        <taxon>Alkalibacterium</taxon>
    </lineage>
</organism>
<evidence type="ECO:0000313" key="5">
    <source>
        <dbReference type="Proteomes" id="UP000198564"/>
    </source>
</evidence>
<dbReference type="EMBL" id="FNYW01000003">
    <property type="protein sequence ID" value="SEI55627.1"/>
    <property type="molecule type" value="Genomic_DNA"/>
</dbReference>
<dbReference type="GO" id="GO:0009986">
    <property type="term" value="C:cell surface"/>
    <property type="evidence" value="ECO:0007669"/>
    <property type="project" value="UniProtKB-SubCell"/>
</dbReference>
<comment type="subcellular location">
    <subcellularLocation>
        <location evidence="1">Cell surface</location>
    </subcellularLocation>
</comment>
<keyword evidence="3" id="KW-1133">Transmembrane helix</keyword>
<dbReference type="PROSITE" id="PS00409">
    <property type="entry name" value="PROKAR_NTER_METHYL"/>
    <property type="match status" value="1"/>
</dbReference>
<sequence>MLKWRHACHSKRIQTNNKIQWKSDKGITLIELLASLAILSIVILLAGSVNIFGQKQFINQTQSASQANDMSYALSVMSRDLRKEEAGAVSVTEVEDGKEITTNSGLTFTYINSKNQLRKNGTVLVDAISSAEFEKNDNNIKIILKNNSPQVKDKSYQTTIYFRR</sequence>
<dbReference type="AlphaFoldDB" id="A0A1H6RSU8"/>
<evidence type="ECO:0000256" key="2">
    <source>
        <dbReference type="ARBA" id="ARBA00023287"/>
    </source>
</evidence>
<keyword evidence="2" id="KW-0178">Competence</keyword>